<feature type="transmembrane region" description="Helical" evidence="6">
    <location>
        <begin position="155"/>
        <end position="177"/>
    </location>
</feature>
<dbReference type="Proteomes" id="UP000264353">
    <property type="component" value="Chromosome A3"/>
</dbReference>
<dbReference type="GO" id="GO:0006488">
    <property type="term" value="P:dolichol-linked oligosaccharide biosynthetic process"/>
    <property type="evidence" value="ECO:0007669"/>
    <property type="project" value="InterPro"/>
</dbReference>
<evidence type="ECO:0000256" key="4">
    <source>
        <dbReference type="ARBA" id="ARBA00022989"/>
    </source>
</evidence>
<keyword evidence="5 6" id="KW-0472">Membrane</keyword>
<feature type="domain" description="3-oxo-5-alpha-steroid 4-dehydrogenase C-terminal" evidence="7">
    <location>
        <begin position="202"/>
        <end position="327"/>
    </location>
</feature>
<dbReference type="GO" id="GO:0016627">
    <property type="term" value="F:oxidoreductase activity, acting on the CH-CH group of donors"/>
    <property type="evidence" value="ECO:0007669"/>
    <property type="project" value="InterPro"/>
</dbReference>
<gene>
    <name evidence="8" type="ORF">BRARA_C04149</name>
</gene>
<evidence type="ECO:0000256" key="6">
    <source>
        <dbReference type="SAM" id="Phobius"/>
    </source>
</evidence>
<keyword evidence="3 6" id="KW-0812">Transmembrane</keyword>
<dbReference type="AlphaFoldDB" id="A0A398A5M6"/>
<feature type="transmembrane region" description="Helical" evidence="6">
    <location>
        <begin position="63"/>
        <end position="86"/>
    </location>
</feature>
<dbReference type="InterPro" id="IPR039698">
    <property type="entry name" value="Dfg10/SRD5A3"/>
</dbReference>
<protein>
    <recommendedName>
        <fullName evidence="7">3-oxo-5-alpha-steroid 4-dehydrogenase C-terminal domain-containing protein</fullName>
    </recommendedName>
</protein>
<feature type="transmembrane region" description="Helical" evidence="6">
    <location>
        <begin position="6"/>
        <end position="27"/>
    </location>
</feature>
<reference evidence="8 9" key="1">
    <citation type="submission" date="2018-06" db="EMBL/GenBank/DDBJ databases">
        <title>WGS assembly of Brassica rapa FPsc.</title>
        <authorList>
            <person name="Bowman J."/>
            <person name="Kohchi T."/>
            <person name="Yamato K."/>
            <person name="Jenkins J."/>
            <person name="Shu S."/>
            <person name="Ishizaki K."/>
            <person name="Yamaoka S."/>
            <person name="Nishihama R."/>
            <person name="Nakamura Y."/>
            <person name="Berger F."/>
            <person name="Adam C."/>
            <person name="Aki S."/>
            <person name="Althoff F."/>
            <person name="Araki T."/>
            <person name="Arteaga-Vazquez M."/>
            <person name="Balasubrmanian S."/>
            <person name="Bauer D."/>
            <person name="Boehm C."/>
            <person name="Briginshaw L."/>
            <person name="Caballero-Perez J."/>
            <person name="Catarino B."/>
            <person name="Chen F."/>
            <person name="Chiyoda S."/>
            <person name="Chovatia M."/>
            <person name="Davies K."/>
            <person name="Delmans M."/>
            <person name="Demura T."/>
            <person name="Dierschke T."/>
            <person name="Dolan L."/>
            <person name="Dorantes-Acosta A."/>
            <person name="Eklund D."/>
            <person name="Florent S."/>
            <person name="Flores-Sandoval E."/>
            <person name="Fujiyama A."/>
            <person name="Fukuzawa H."/>
            <person name="Galik B."/>
            <person name="Grimanelli D."/>
            <person name="Grimwood J."/>
            <person name="Grossniklaus U."/>
            <person name="Hamada T."/>
            <person name="Haseloff J."/>
            <person name="Hetherington A."/>
            <person name="Higo A."/>
            <person name="Hirakawa Y."/>
            <person name="Hundley H."/>
            <person name="Ikeda Y."/>
            <person name="Inoue K."/>
            <person name="Inoue S."/>
            <person name="Ishida S."/>
            <person name="Jia Q."/>
            <person name="Kakita M."/>
            <person name="Kanazawa T."/>
            <person name="Kawai Y."/>
            <person name="Kawashima T."/>
            <person name="Kennedy M."/>
            <person name="Kinose K."/>
            <person name="Kinoshita T."/>
            <person name="Kohara Y."/>
            <person name="Koide E."/>
            <person name="Komatsu K."/>
            <person name="Kopischke S."/>
            <person name="Kubo M."/>
            <person name="Kyozuka J."/>
            <person name="Lagercrantz U."/>
            <person name="Lin S."/>
            <person name="Lindquist E."/>
            <person name="Lipzen A."/>
            <person name="Lu C."/>
            <person name="Luna E."/>
            <person name="Martienssen R."/>
            <person name="Minamino N."/>
            <person name="Mizutani M."/>
            <person name="Mizutani M."/>
            <person name="Mochizuki N."/>
            <person name="Monte I."/>
            <person name="Mosher R."/>
            <person name="Nagasaki H."/>
            <person name="Nakagami H."/>
            <person name="Naramoto S."/>
            <person name="Nishitani K."/>
            <person name="Ohtani M."/>
            <person name="Okamoto T."/>
            <person name="Okumura M."/>
            <person name="Phillips J."/>
            <person name="Pollak B."/>
            <person name="Reinders A."/>
            <person name="Roevekamp M."/>
            <person name="Sano R."/>
            <person name="Sawa S."/>
            <person name="Schmid M."/>
            <person name="Shirakawa M."/>
            <person name="Solano R."/>
            <person name="Spunde A."/>
            <person name="Suetsugu N."/>
            <person name="Sugano S."/>
            <person name="Sugiyama A."/>
            <person name="Sun R."/>
            <person name="Suzuki Y."/>
            <person name="Takenaka M."/>
            <person name="Takezawa D."/>
            <person name="Tomogane H."/>
            <person name="Tsuzuki M."/>
            <person name="Ueda T."/>
            <person name="Umeda M."/>
            <person name="Ward J."/>
            <person name="Watanabe Y."/>
            <person name="Yazaki K."/>
            <person name="Yokoyama R."/>
            <person name="Yoshitake Y."/>
            <person name="Yotsui I."/>
            <person name="Zachgo S."/>
            <person name="Schmutz J."/>
        </authorList>
    </citation>
    <scope>NUCLEOTIDE SEQUENCE [LARGE SCALE GENOMIC DNA]</scope>
    <source>
        <strain evidence="9">cv. B-3</strain>
    </source>
</reference>
<proteinExistence type="predicted"/>
<feature type="transmembrane region" description="Helical" evidence="6">
    <location>
        <begin position="197"/>
        <end position="216"/>
    </location>
</feature>
<accession>A0A398A5M6</accession>
<dbReference type="InterPro" id="IPR001104">
    <property type="entry name" value="3-oxo-5_a-steroid_4-DH_C"/>
</dbReference>
<name>A0A398A5M6_BRACM</name>
<dbReference type="UniPathway" id="UPA00378"/>
<dbReference type="GO" id="GO:0006629">
    <property type="term" value="P:lipid metabolic process"/>
    <property type="evidence" value="ECO:0007669"/>
    <property type="project" value="InterPro"/>
</dbReference>
<dbReference type="PANTHER" id="PTHR14624">
    <property type="entry name" value="DFG10 PROTEIN"/>
    <property type="match status" value="1"/>
</dbReference>
<dbReference type="GO" id="GO:0012505">
    <property type="term" value="C:endomembrane system"/>
    <property type="evidence" value="ECO:0007669"/>
    <property type="project" value="UniProtKB-SubCell"/>
</dbReference>
<dbReference type="PROSITE" id="PS50244">
    <property type="entry name" value="S5A_REDUCTASE"/>
    <property type="match status" value="1"/>
</dbReference>
<evidence type="ECO:0000259" key="7">
    <source>
        <dbReference type="Pfam" id="PF02544"/>
    </source>
</evidence>
<dbReference type="PANTHER" id="PTHR14624:SF0">
    <property type="entry name" value="POLYPRENOL REDUCTASE"/>
    <property type="match status" value="1"/>
</dbReference>
<evidence type="ECO:0000256" key="5">
    <source>
        <dbReference type="ARBA" id="ARBA00023136"/>
    </source>
</evidence>
<dbReference type="Pfam" id="PF02544">
    <property type="entry name" value="Steroid_dh"/>
    <property type="match status" value="1"/>
</dbReference>
<evidence type="ECO:0000256" key="1">
    <source>
        <dbReference type="ARBA" id="ARBA00004127"/>
    </source>
</evidence>
<feature type="transmembrane region" description="Helical" evidence="6">
    <location>
        <begin position="269"/>
        <end position="290"/>
    </location>
</feature>
<comment type="subcellular location">
    <subcellularLocation>
        <location evidence="1">Endomembrane system</location>
        <topology evidence="1">Multi-pass membrane protein</topology>
    </subcellularLocation>
</comment>
<sequence>MELGIWIVWLVRAPWIAVILLMVIASIPSSKLRLFHELVWSFTGRGKILLPSSSQKWTVSQKYFAHFYVFGVAWTNLLLTITWMYAFKMVPLSSEEFMFSRHLTGGSHVESQFKVWRAVFLLLLMEIQVLRRLIESFYVFKYSPSARMNILTYLGGLYYYAAAPLSLCVNLVAEFISEGKGHTSSPEFDLLSSLSPLMKLGWCQLVGGIIFLWGWLHQRRCHAILILRDAKKLLMQGSLRENPSQAKEYIIPHGDWFEIVSSPHYLAEIVLYVGLVIASGGTDITVWLLFGSVVGNLSLSAGETHRWYLRKFEHYPANRYAIFPYVY</sequence>
<dbReference type="EMBL" id="CM010630">
    <property type="protein sequence ID" value="RID72248.1"/>
    <property type="molecule type" value="Genomic_DNA"/>
</dbReference>
<evidence type="ECO:0000313" key="8">
    <source>
        <dbReference type="EMBL" id="RID72248.1"/>
    </source>
</evidence>
<feature type="transmembrane region" description="Helical" evidence="6">
    <location>
        <begin position="115"/>
        <end position="134"/>
    </location>
</feature>
<evidence type="ECO:0000256" key="3">
    <source>
        <dbReference type="ARBA" id="ARBA00022692"/>
    </source>
</evidence>
<evidence type="ECO:0000256" key="2">
    <source>
        <dbReference type="ARBA" id="ARBA00004922"/>
    </source>
</evidence>
<organism evidence="8 9">
    <name type="scientific">Brassica campestris</name>
    <name type="common">Field mustard</name>
    <dbReference type="NCBI Taxonomy" id="3711"/>
    <lineage>
        <taxon>Eukaryota</taxon>
        <taxon>Viridiplantae</taxon>
        <taxon>Streptophyta</taxon>
        <taxon>Embryophyta</taxon>
        <taxon>Tracheophyta</taxon>
        <taxon>Spermatophyta</taxon>
        <taxon>Magnoliopsida</taxon>
        <taxon>eudicotyledons</taxon>
        <taxon>Gunneridae</taxon>
        <taxon>Pentapetalae</taxon>
        <taxon>rosids</taxon>
        <taxon>malvids</taxon>
        <taxon>Brassicales</taxon>
        <taxon>Brassicaceae</taxon>
        <taxon>Brassiceae</taxon>
        <taxon>Brassica</taxon>
    </lineage>
</organism>
<evidence type="ECO:0000313" key="9">
    <source>
        <dbReference type="Proteomes" id="UP000264353"/>
    </source>
</evidence>
<keyword evidence="4 6" id="KW-1133">Transmembrane helix</keyword>
<comment type="pathway">
    <text evidence="2">Protein modification; protein glycosylation.</text>
</comment>